<feature type="domain" description="Glycosyltransferase subfamily 4-like N-terminal" evidence="5">
    <location>
        <begin position="57"/>
        <end position="205"/>
    </location>
</feature>
<protein>
    <submittedName>
        <fullName evidence="6">Glycosyltransferase involved in cell wall biosynthesis</fullName>
    </submittedName>
</protein>
<dbReference type="PANTHER" id="PTHR45947">
    <property type="entry name" value="SULFOQUINOVOSYL TRANSFERASE SQD2"/>
    <property type="match status" value="1"/>
</dbReference>
<dbReference type="AlphaFoldDB" id="A0A2S6ICE1"/>
<dbReference type="CDD" id="cd03801">
    <property type="entry name" value="GT4_PimA-like"/>
    <property type="match status" value="1"/>
</dbReference>
<keyword evidence="2 6" id="KW-0808">Transferase</keyword>
<evidence type="ECO:0000259" key="5">
    <source>
        <dbReference type="Pfam" id="PF13439"/>
    </source>
</evidence>
<dbReference type="GO" id="GO:0016757">
    <property type="term" value="F:glycosyltransferase activity"/>
    <property type="evidence" value="ECO:0007669"/>
    <property type="project" value="UniProtKB-KW"/>
</dbReference>
<dbReference type="GO" id="GO:1901137">
    <property type="term" value="P:carbohydrate derivative biosynthetic process"/>
    <property type="evidence" value="ECO:0007669"/>
    <property type="project" value="UniProtKB-ARBA"/>
</dbReference>
<dbReference type="Pfam" id="PF13439">
    <property type="entry name" value="Glyco_transf_4"/>
    <property type="match status" value="1"/>
</dbReference>
<dbReference type="SUPFAM" id="SSF53756">
    <property type="entry name" value="UDP-Glycosyltransferase/glycogen phosphorylase"/>
    <property type="match status" value="1"/>
</dbReference>
<feature type="compositionally biased region" description="Low complexity" evidence="3">
    <location>
        <begin position="1"/>
        <end position="12"/>
    </location>
</feature>
<organism evidence="6 7">
    <name type="scientific">Kineococcus xinjiangensis</name>
    <dbReference type="NCBI Taxonomy" id="512762"/>
    <lineage>
        <taxon>Bacteria</taxon>
        <taxon>Bacillati</taxon>
        <taxon>Actinomycetota</taxon>
        <taxon>Actinomycetes</taxon>
        <taxon>Kineosporiales</taxon>
        <taxon>Kineosporiaceae</taxon>
        <taxon>Kineococcus</taxon>
    </lineage>
</organism>
<accession>A0A2S6ICE1</accession>
<feature type="compositionally biased region" description="Gly residues" evidence="3">
    <location>
        <begin position="13"/>
        <end position="43"/>
    </location>
</feature>
<evidence type="ECO:0000256" key="1">
    <source>
        <dbReference type="ARBA" id="ARBA00022676"/>
    </source>
</evidence>
<evidence type="ECO:0000313" key="6">
    <source>
        <dbReference type="EMBL" id="PPK90860.1"/>
    </source>
</evidence>
<proteinExistence type="predicted"/>
<feature type="region of interest" description="Disordered" evidence="3">
    <location>
        <begin position="1"/>
        <end position="43"/>
    </location>
</feature>
<name>A0A2S6ICE1_9ACTN</name>
<evidence type="ECO:0000313" key="7">
    <source>
        <dbReference type="Proteomes" id="UP000239485"/>
    </source>
</evidence>
<keyword evidence="7" id="KW-1185">Reference proteome</keyword>
<dbReference type="Gene3D" id="3.40.50.2000">
    <property type="entry name" value="Glycogen Phosphorylase B"/>
    <property type="match status" value="2"/>
</dbReference>
<dbReference type="InterPro" id="IPR050194">
    <property type="entry name" value="Glycosyltransferase_grp1"/>
</dbReference>
<dbReference type="PANTHER" id="PTHR45947:SF3">
    <property type="entry name" value="SULFOQUINOVOSYL TRANSFERASE SQD2"/>
    <property type="match status" value="1"/>
</dbReference>
<comment type="caution">
    <text evidence="6">The sequence shown here is derived from an EMBL/GenBank/DDBJ whole genome shotgun (WGS) entry which is preliminary data.</text>
</comment>
<dbReference type="EMBL" id="PTJD01000022">
    <property type="protein sequence ID" value="PPK90860.1"/>
    <property type="molecule type" value="Genomic_DNA"/>
</dbReference>
<gene>
    <name evidence="6" type="ORF">CLV92_12236</name>
</gene>
<dbReference type="Pfam" id="PF00534">
    <property type="entry name" value="Glycos_transf_1"/>
    <property type="match status" value="1"/>
</dbReference>
<dbReference type="InterPro" id="IPR028098">
    <property type="entry name" value="Glyco_trans_4-like_N"/>
</dbReference>
<keyword evidence="1" id="KW-0328">Glycosyltransferase</keyword>
<evidence type="ECO:0000259" key="4">
    <source>
        <dbReference type="Pfam" id="PF00534"/>
    </source>
</evidence>
<evidence type="ECO:0000256" key="2">
    <source>
        <dbReference type="ARBA" id="ARBA00022679"/>
    </source>
</evidence>
<dbReference type="Proteomes" id="UP000239485">
    <property type="component" value="Unassembled WGS sequence"/>
</dbReference>
<dbReference type="RefSeq" id="WP_211291312.1">
    <property type="nucleotide sequence ID" value="NZ_PTJD01000022.1"/>
</dbReference>
<sequence length="419" mass="42315">MSDVSGTEPSGTEPGGTEPGGTEPGGTEPGGTEPGGTEPGGQGVRGRVLLVLATSTGGVGRHVAALLPLLPGAGWRPQVAAPSATLQQFMLPALAPSVAVEIPAAPHPRADARAVRALRSVLAGLGAGDVVHAHGIRAGFVALAALRTVPARRRPGLVVTLHNAVLAAGARGLLGRTVEAVVARGADVVLAVSGDLVRRARAAGARDAARALVPAPASRPPRRTPAEVRARLGTGEAPLLLTVARLAPQKGLPLLLDALGRLRAAEGPPEAVPVLLVAGDGPLRAELEARAAAEALPVRWLGARRDVADLLAAADVVVSSSEWEGQPLAVQEALRAGAALVATDVGGVGEVTGDAAVLVPVDAQALAAAVRGLLADPQARRDLRERALRRAAQLPTEEEALAQVADAYARAARRRRGVG</sequence>
<evidence type="ECO:0000256" key="3">
    <source>
        <dbReference type="SAM" id="MobiDB-lite"/>
    </source>
</evidence>
<feature type="domain" description="Glycosyl transferase family 1" evidence="4">
    <location>
        <begin position="235"/>
        <end position="387"/>
    </location>
</feature>
<reference evidence="6 7" key="1">
    <citation type="submission" date="2018-02" db="EMBL/GenBank/DDBJ databases">
        <title>Genomic Encyclopedia of Archaeal and Bacterial Type Strains, Phase II (KMG-II): from individual species to whole genera.</title>
        <authorList>
            <person name="Goeker M."/>
        </authorList>
    </citation>
    <scope>NUCLEOTIDE SEQUENCE [LARGE SCALE GENOMIC DNA]</scope>
    <source>
        <strain evidence="6 7">DSM 22857</strain>
    </source>
</reference>
<dbReference type="InterPro" id="IPR001296">
    <property type="entry name" value="Glyco_trans_1"/>
</dbReference>